<dbReference type="OrthoDB" id="152799at2"/>
<proteinExistence type="predicted"/>
<feature type="domain" description="Phospholipid/glycerol acyltransferase" evidence="3">
    <location>
        <begin position="37"/>
        <end position="142"/>
    </location>
</feature>
<sequence length="219" mass="23445">MIPFDWAAALLRASIRRSVRTGLGGIWVRGPLPGAGAVLAPNHHSWWDGYVLREITWTLGLDYRVLMLGEQLARFPFLRRVGALGVGEVRPAVRAARAGAWVVVFPEGALHPAGPLREVRPGAAWIARSAGVPLVPVALRVVLRGGQYPEAYLRFGRAVGEAALPAALAQELAALDTDLADSDPEAPLAGYLRVTAGRASASDRVDLPSRALIWLTGDR</sequence>
<name>A0A2I9D997_9DEIO</name>
<dbReference type="Pfam" id="PF01553">
    <property type="entry name" value="Acyltransferase"/>
    <property type="match status" value="1"/>
</dbReference>
<accession>A0A2I9D997</accession>
<dbReference type="EMBL" id="BFAG01000012">
    <property type="protein sequence ID" value="GBF07160.1"/>
    <property type="molecule type" value="Genomic_DNA"/>
</dbReference>
<comment type="caution">
    <text evidence="4">The sequence shown here is derived from an EMBL/GenBank/DDBJ whole genome shotgun (WGS) entry which is preliminary data.</text>
</comment>
<dbReference type="GO" id="GO:0006654">
    <property type="term" value="P:phosphatidic acid biosynthetic process"/>
    <property type="evidence" value="ECO:0007669"/>
    <property type="project" value="TreeGrafter"/>
</dbReference>
<reference evidence="5" key="1">
    <citation type="submission" date="2018-01" db="EMBL/GenBank/DDBJ databases">
        <title>Draft Genome Sequence of the Radioresistant Bacterium Deinococcus aerius TR0125, Isolated from the Higher Atmosphere above Japan.</title>
        <authorList>
            <person name="Satoh K."/>
            <person name="Arai H."/>
            <person name="Sanzen T."/>
            <person name="Kawaguchi Y."/>
            <person name="Hayashi H."/>
            <person name="Yokobori S."/>
            <person name="Yamagishi A."/>
            <person name="Oono Y."/>
            <person name="Narumi I."/>
        </authorList>
    </citation>
    <scope>NUCLEOTIDE SEQUENCE [LARGE SCALE GENOMIC DNA]</scope>
    <source>
        <strain evidence="5">TR0125</strain>
    </source>
</reference>
<dbReference type="InterPro" id="IPR002123">
    <property type="entry name" value="Plipid/glycerol_acylTrfase"/>
</dbReference>
<gene>
    <name evidence="4" type="ORF">DAERI_120153</name>
</gene>
<evidence type="ECO:0000259" key="3">
    <source>
        <dbReference type="SMART" id="SM00563"/>
    </source>
</evidence>
<evidence type="ECO:0000313" key="4">
    <source>
        <dbReference type="EMBL" id="GBF07160.1"/>
    </source>
</evidence>
<dbReference type="RefSeq" id="WP_103130507.1">
    <property type="nucleotide sequence ID" value="NZ_BFAG01000012.1"/>
</dbReference>
<keyword evidence="5" id="KW-1185">Reference proteome</keyword>
<evidence type="ECO:0000256" key="1">
    <source>
        <dbReference type="ARBA" id="ARBA00022679"/>
    </source>
</evidence>
<organism evidence="4 5">
    <name type="scientific">Deinococcus aerius</name>
    <dbReference type="NCBI Taxonomy" id="200253"/>
    <lineage>
        <taxon>Bacteria</taxon>
        <taxon>Thermotogati</taxon>
        <taxon>Deinococcota</taxon>
        <taxon>Deinococci</taxon>
        <taxon>Deinococcales</taxon>
        <taxon>Deinococcaceae</taxon>
        <taxon>Deinococcus</taxon>
    </lineage>
</organism>
<keyword evidence="1 4" id="KW-0808">Transferase</keyword>
<dbReference type="AlphaFoldDB" id="A0A2I9D997"/>
<protein>
    <submittedName>
        <fullName evidence="4">Phospholipid/glycerol acyltransferase</fullName>
    </submittedName>
</protein>
<dbReference type="PANTHER" id="PTHR10434">
    <property type="entry name" value="1-ACYL-SN-GLYCEROL-3-PHOSPHATE ACYLTRANSFERASE"/>
    <property type="match status" value="1"/>
</dbReference>
<dbReference type="CDD" id="cd07989">
    <property type="entry name" value="LPLAT_AGPAT-like"/>
    <property type="match status" value="1"/>
</dbReference>
<keyword evidence="2 4" id="KW-0012">Acyltransferase</keyword>
<dbReference type="GO" id="GO:0003841">
    <property type="term" value="F:1-acylglycerol-3-phosphate O-acyltransferase activity"/>
    <property type="evidence" value="ECO:0007669"/>
    <property type="project" value="TreeGrafter"/>
</dbReference>
<dbReference type="SUPFAM" id="SSF69593">
    <property type="entry name" value="Glycerol-3-phosphate (1)-acyltransferase"/>
    <property type="match status" value="1"/>
</dbReference>
<dbReference type="SMART" id="SM00563">
    <property type="entry name" value="PlsC"/>
    <property type="match status" value="1"/>
</dbReference>
<dbReference type="Proteomes" id="UP000236569">
    <property type="component" value="Unassembled WGS sequence"/>
</dbReference>
<evidence type="ECO:0000256" key="2">
    <source>
        <dbReference type="ARBA" id="ARBA00023315"/>
    </source>
</evidence>
<evidence type="ECO:0000313" key="5">
    <source>
        <dbReference type="Proteomes" id="UP000236569"/>
    </source>
</evidence>
<dbReference type="PANTHER" id="PTHR10434:SF9">
    <property type="entry name" value="PHOSPHOLIPID_GLYCEROL ACYLTRANSFERASE DOMAIN-CONTAINING PROTEIN"/>
    <property type="match status" value="1"/>
</dbReference>